<feature type="region of interest" description="Disordered" evidence="10">
    <location>
        <begin position="314"/>
        <end position="337"/>
    </location>
</feature>
<comment type="similarity">
    <text evidence="1">Belongs to the peptidase C2 family.</text>
</comment>
<feature type="domain" description="RanBP2-type" evidence="11">
    <location>
        <begin position="279"/>
        <end position="313"/>
    </location>
</feature>
<dbReference type="PROSITE" id="PS01358">
    <property type="entry name" value="ZF_RANBP2_1"/>
    <property type="match status" value="3"/>
</dbReference>
<evidence type="ECO:0000313" key="14">
    <source>
        <dbReference type="RefSeq" id="XP_005095358.1"/>
    </source>
</evidence>
<feature type="domain" description="RanBP2-type" evidence="11">
    <location>
        <begin position="93"/>
        <end position="122"/>
    </location>
</feature>
<evidence type="ECO:0000256" key="3">
    <source>
        <dbReference type="ARBA" id="ARBA00022723"/>
    </source>
</evidence>
<dbReference type="GeneID" id="101862405"/>
<feature type="active site" evidence="8">
    <location>
        <position position="629"/>
    </location>
</feature>
<feature type="domain" description="RanBP2-type" evidence="11">
    <location>
        <begin position="1"/>
        <end position="29"/>
    </location>
</feature>
<keyword evidence="3" id="KW-0479">Metal-binding</keyword>
<dbReference type="PRINTS" id="PR00704">
    <property type="entry name" value="CALPAIN"/>
</dbReference>
<organism evidence="13 14">
    <name type="scientific">Aplysia californica</name>
    <name type="common">California sea hare</name>
    <dbReference type="NCBI Taxonomy" id="6500"/>
    <lineage>
        <taxon>Eukaryota</taxon>
        <taxon>Metazoa</taxon>
        <taxon>Spiralia</taxon>
        <taxon>Lophotrochozoa</taxon>
        <taxon>Mollusca</taxon>
        <taxon>Gastropoda</taxon>
        <taxon>Heterobranchia</taxon>
        <taxon>Euthyneura</taxon>
        <taxon>Tectipleura</taxon>
        <taxon>Aplysiida</taxon>
        <taxon>Aplysioidea</taxon>
        <taxon>Aplysiidae</taxon>
        <taxon>Aplysia</taxon>
    </lineage>
</organism>
<evidence type="ECO:0000256" key="10">
    <source>
        <dbReference type="SAM" id="MobiDB-lite"/>
    </source>
</evidence>
<evidence type="ECO:0000256" key="5">
    <source>
        <dbReference type="ARBA" id="ARBA00022801"/>
    </source>
</evidence>
<evidence type="ECO:0000256" key="6">
    <source>
        <dbReference type="ARBA" id="ARBA00022807"/>
    </source>
</evidence>
<dbReference type="InterPro" id="IPR001300">
    <property type="entry name" value="Peptidase_C2_calpain_cat"/>
</dbReference>
<dbReference type="Gene3D" id="4.10.1060.10">
    <property type="entry name" value="Zinc finger, RanBP2-type"/>
    <property type="match status" value="2"/>
</dbReference>
<dbReference type="InterPro" id="IPR036443">
    <property type="entry name" value="Znf_RanBP2_sf"/>
</dbReference>
<dbReference type="RefSeq" id="XP_012936257.1">
    <property type="nucleotide sequence ID" value="XM_013080803.2"/>
</dbReference>
<dbReference type="RefSeq" id="XP_005095358.1">
    <property type="nucleotide sequence ID" value="XM_005095301.3"/>
</dbReference>
<evidence type="ECO:0000256" key="4">
    <source>
        <dbReference type="ARBA" id="ARBA00022771"/>
    </source>
</evidence>
<evidence type="ECO:0000313" key="13">
    <source>
        <dbReference type="Proteomes" id="UP000694888"/>
    </source>
</evidence>
<keyword evidence="6 8" id="KW-0788">Thiol protease</keyword>
<feature type="active site" evidence="8">
    <location>
        <position position="446"/>
    </location>
</feature>
<dbReference type="InterPro" id="IPR038765">
    <property type="entry name" value="Papain-like_cys_pep_sf"/>
</dbReference>
<sequence length="965" mass="107789">MGDWICTVCTLNNKLTATNCEACGAKRTIDSKTTGVSNGASKNVQINGKTTNKSNGQQKAVDQSKSVINISSEDDSDDNVIVGMGGDGDKPTDSEEWKCQRCTLLNPKHLHRCQVCESPRRSRLPTLSDVDPSFKEVSSGTETKEGADKKNGPVANNTNKPAMDKAKGNPVPSGHSKEKPMEIDGEEWKCLKCTFSCNPEWSTTCESCGQPKVPDKRKSVSPPSPVDISKDKVTYIHRPNKSSTIQHPEEAGSSSSWDCSKCTFKNRDGDVCFICKLPRENYENTQSWQCQMCTLVNAQENTVCSVCKQPRGGPSSIATTSAQPPKPGHRAAVGKTSDTAQKPHFDLHRQESSLVEDIRRIEENEASEMRQTIIQHCRTTGYPFVDDSFPPAPKSLHRDPKHGFCDVPIKWKRPHEIATPNEMRLPWVVCRTPLPEDISQGVLGNCWFLSALAVLAERRHLVEHIVLTTELCRQGVYQVRLCKDGLWKTVLIDDCLPCDPSGTLIFSKARRKQLWVPLIEKAMAKLHGNYEALVAGKCIEGLSILTGAPCESILLQEDEKRGREICRDTIWAKLLSCRDCKFLMGASCGGGNMKADEEAFNKVGLRSRHAYSILDVQDLEGNKLIRLRNPWGRFSWTGNWSDGSISWQTVTEESRRRVMAMGEEQGVFWMEFTDLMKYFDSVDVCKLQPDWQESRVGGFFPRTGTDPTQVVKLTVFQTTEVELGLFQEGPRGDKGKKSPLDLCIIVLRESSNLQQTYVGKLEAHSPRQLRGFVGCRHMFSPGEYILVPMAFGHWNASSKWHSFVVSIHSSKKLMVEDGICNRPLVLADAILQLAVANGSREELWEGVTAYTLLNGWSGGIFVVENRLPHNSVHVQCDCQNSSNIVSTRGSLITTDVIPPFHRQVIMVLSYLERSQPYHVSRRLLHRTLAVNMPLGNWAPPDAAHTFHHPHISPQMESIHQPRPYV</sequence>
<dbReference type="SUPFAM" id="SSF54001">
    <property type="entry name" value="Cysteine proteinases"/>
    <property type="match status" value="1"/>
</dbReference>
<dbReference type="SMART" id="SM00230">
    <property type="entry name" value="CysPc"/>
    <property type="match status" value="1"/>
</dbReference>
<keyword evidence="2 8" id="KW-0645">Protease</keyword>
<evidence type="ECO:0000256" key="7">
    <source>
        <dbReference type="ARBA" id="ARBA00022833"/>
    </source>
</evidence>
<dbReference type="InterPro" id="IPR000169">
    <property type="entry name" value="Pept_cys_AS"/>
</dbReference>
<feature type="domain" description="Calpain catalytic" evidence="12">
    <location>
        <begin position="383"/>
        <end position="688"/>
    </location>
</feature>
<feature type="region of interest" description="Disordered" evidence="10">
    <location>
        <begin position="206"/>
        <end position="229"/>
    </location>
</feature>
<dbReference type="InterPro" id="IPR001876">
    <property type="entry name" value="Znf_RanBP2"/>
</dbReference>
<feature type="region of interest" description="Disordered" evidence="10">
    <location>
        <begin position="122"/>
        <end position="180"/>
    </location>
</feature>
<dbReference type="Proteomes" id="UP000694888">
    <property type="component" value="Unplaced"/>
</dbReference>
<evidence type="ECO:0000259" key="11">
    <source>
        <dbReference type="PROSITE" id="PS50199"/>
    </source>
</evidence>
<keyword evidence="13" id="KW-1185">Reference proteome</keyword>
<dbReference type="PANTHER" id="PTHR10183">
    <property type="entry name" value="CALPAIN"/>
    <property type="match status" value="1"/>
</dbReference>
<protein>
    <submittedName>
        <fullName evidence="14 15">Calpain-D</fullName>
    </submittedName>
</protein>
<reference evidence="14 15" key="1">
    <citation type="submission" date="2025-05" db="UniProtKB">
        <authorList>
            <consortium name="RefSeq"/>
        </authorList>
    </citation>
    <scope>IDENTIFICATION</scope>
</reference>
<dbReference type="InterPro" id="IPR022684">
    <property type="entry name" value="Calpain_cysteine_protease"/>
</dbReference>
<dbReference type="Gene3D" id="3.90.70.10">
    <property type="entry name" value="Cysteine proteinases"/>
    <property type="match status" value="1"/>
</dbReference>
<dbReference type="PANTHER" id="PTHR10183:SF382">
    <property type="entry name" value="CALPAIN-15"/>
    <property type="match status" value="1"/>
</dbReference>
<feature type="active site" evidence="8">
    <location>
        <position position="609"/>
    </location>
</feature>
<dbReference type="PROSITE" id="PS00139">
    <property type="entry name" value="THIOL_PROTEASE_CYS"/>
    <property type="match status" value="1"/>
</dbReference>
<proteinExistence type="inferred from homology"/>
<evidence type="ECO:0000256" key="8">
    <source>
        <dbReference type="PROSITE-ProRule" id="PRU00239"/>
    </source>
</evidence>
<dbReference type="PROSITE" id="PS50199">
    <property type="entry name" value="ZF_RANBP2_2"/>
    <property type="match status" value="3"/>
</dbReference>
<dbReference type="CDD" id="cd00044">
    <property type="entry name" value="CysPc"/>
    <property type="match status" value="1"/>
</dbReference>
<feature type="compositionally biased region" description="Basic and acidic residues" evidence="10">
    <location>
        <begin position="142"/>
        <end position="151"/>
    </location>
</feature>
<evidence type="ECO:0000256" key="2">
    <source>
        <dbReference type="ARBA" id="ARBA00022670"/>
    </source>
</evidence>
<keyword evidence="5 8" id="KW-0378">Hydrolase</keyword>
<name>A0ABM0JJV2_APLCA</name>
<evidence type="ECO:0000256" key="9">
    <source>
        <dbReference type="PROSITE-ProRule" id="PRU00322"/>
    </source>
</evidence>
<keyword evidence="7" id="KW-0862">Zinc</keyword>
<accession>A0ABM0JJV2</accession>
<dbReference type="Pfam" id="PF00648">
    <property type="entry name" value="Peptidase_C2"/>
    <property type="match status" value="1"/>
</dbReference>
<dbReference type="PROSITE" id="PS50203">
    <property type="entry name" value="CALPAIN_CAT"/>
    <property type="match status" value="1"/>
</dbReference>
<dbReference type="SUPFAM" id="SSF90209">
    <property type="entry name" value="Ran binding protein zinc finger-like"/>
    <property type="match status" value="2"/>
</dbReference>
<evidence type="ECO:0000313" key="15">
    <source>
        <dbReference type="RefSeq" id="XP_012936257.1"/>
    </source>
</evidence>
<dbReference type="Gene3D" id="2.30.30.380">
    <property type="entry name" value="Zn-finger domain of Sec23/24"/>
    <property type="match status" value="1"/>
</dbReference>
<dbReference type="Pfam" id="PF00641">
    <property type="entry name" value="Zn_ribbon_RanBP"/>
    <property type="match status" value="2"/>
</dbReference>
<evidence type="ECO:0000259" key="12">
    <source>
        <dbReference type="PROSITE" id="PS50203"/>
    </source>
</evidence>
<dbReference type="SMART" id="SM00547">
    <property type="entry name" value="ZnF_RBZ"/>
    <property type="match status" value="5"/>
</dbReference>
<evidence type="ECO:0000256" key="1">
    <source>
        <dbReference type="ARBA" id="ARBA00007623"/>
    </source>
</evidence>
<gene>
    <name evidence="14 15" type="primary">LOC101862405</name>
</gene>
<keyword evidence="4 9" id="KW-0863">Zinc-finger</keyword>